<reference evidence="1 2" key="1">
    <citation type="journal article" date="2018" name="Mol. Biol. Evol.">
        <title>Broad Genomic Sampling Reveals a Smut Pathogenic Ancestry of the Fungal Clade Ustilaginomycotina.</title>
        <authorList>
            <person name="Kijpornyongpan T."/>
            <person name="Mondo S.J."/>
            <person name="Barry K."/>
            <person name="Sandor L."/>
            <person name="Lee J."/>
            <person name="Lipzen A."/>
            <person name="Pangilinan J."/>
            <person name="LaButti K."/>
            <person name="Hainaut M."/>
            <person name="Henrissat B."/>
            <person name="Grigoriev I.V."/>
            <person name="Spatafora J.W."/>
            <person name="Aime M.C."/>
        </authorList>
    </citation>
    <scope>NUCLEOTIDE SEQUENCE [LARGE SCALE GENOMIC DNA]</scope>
    <source>
        <strain evidence="1 2">SA 807</strain>
    </source>
</reference>
<evidence type="ECO:0000313" key="1">
    <source>
        <dbReference type="EMBL" id="PWN48780.1"/>
    </source>
</evidence>
<protein>
    <submittedName>
        <fullName evidence="1">Uncharacterized protein</fullName>
    </submittedName>
</protein>
<gene>
    <name evidence="1" type="ORF">IE53DRAFT_177947</name>
</gene>
<evidence type="ECO:0000313" key="2">
    <source>
        <dbReference type="Proteomes" id="UP000245626"/>
    </source>
</evidence>
<keyword evidence="2" id="KW-1185">Reference proteome</keyword>
<proteinExistence type="predicted"/>
<organism evidence="1 2">
    <name type="scientific">Violaceomyces palustris</name>
    <dbReference type="NCBI Taxonomy" id="1673888"/>
    <lineage>
        <taxon>Eukaryota</taxon>
        <taxon>Fungi</taxon>
        <taxon>Dikarya</taxon>
        <taxon>Basidiomycota</taxon>
        <taxon>Ustilaginomycotina</taxon>
        <taxon>Ustilaginomycetes</taxon>
        <taxon>Violaceomycetales</taxon>
        <taxon>Violaceomycetaceae</taxon>
        <taxon>Violaceomyces</taxon>
    </lineage>
</organism>
<dbReference type="EMBL" id="KZ820144">
    <property type="protein sequence ID" value="PWN48780.1"/>
    <property type="molecule type" value="Genomic_DNA"/>
</dbReference>
<dbReference type="Proteomes" id="UP000245626">
    <property type="component" value="Unassembled WGS sequence"/>
</dbReference>
<sequence length="594" mass="63366">MPTALRIRSLSSHKRHTQALPQGWVSLRHRKRSKFLLCLISLQAPPCQSCRWRKTRSKILSTPRDLSSAMLKLLVNLFRKSTSQRSGPSRPSFPQKGKFESGFPRCLLTRLICAPIEHHFDSFCLHRILLDIRFARRCPSLSVLRWAGRQAKGEWHISKGGHQIDFLPVGTIHIPSGKLEDPLFDASFLRRSLSGVGALKEKQPISINAMLWPDAEGPLSYEPEADAFPILVPDSRGKAKNKYARTISRHDTEEEGAEEEAEPLPLVDQGKAHRKILGKGAKKGGQPATSCNTASRATKTSPAYSKYFEKPVQSQQSQKAKANASKIGSARGGAVPAAIKTTTANFSHAVKSAPIQPPISPTASMTYASASIAPAPSPRSGWVSSGGKDPRTDVPVSPKATQKARRASMPSGGSQATATKASSSNNNRLARDKNGNIILGSGRRSSGRSKSSGVDPATTSKPNLGQPSGSPSLSLAQLPGIANDQRHRSLSAAHVGSPIPLPAGLPRLPSNAGNDNLMAQQQQGSDIDAWDLDPSGVMGVEHSIGAYGGMACVFETPPFLSSQASFARGEGFGGGGDGFQGGESFDSIFKTTGT</sequence>
<accession>A0ACD0NSR1</accession>
<name>A0ACD0NSR1_9BASI</name>